<feature type="compositionally biased region" description="Basic and acidic residues" evidence="1">
    <location>
        <begin position="448"/>
        <end position="458"/>
    </location>
</feature>
<dbReference type="GeneID" id="54485378"/>
<dbReference type="Proteomes" id="UP000799437">
    <property type="component" value="Unassembled WGS sequence"/>
</dbReference>
<reference evidence="2" key="1">
    <citation type="journal article" date="2020" name="Stud. Mycol.">
        <title>101 Dothideomycetes genomes: a test case for predicting lifestyles and emergence of pathogens.</title>
        <authorList>
            <person name="Haridas S."/>
            <person name="Albert R."/>
            <person name="Binder M."/>
            <person name="Bloem J."/>
            <person name="Labutti K."/>
            <person name="Salamov A."/>
            <person name="Andreopoulos B."/>
            <person name="Baker S."/>
            <person name="Barry K."/>
            <person name="Bills G."/>
            <person name="Bluhm B."/>
            <person name="Cannon C."/>
            <person name="Castanera R."/>
            <person name="Culley D."/>
            <person name="Daum C."/>
            <person name="Ezra D."/>
            <person name="Gonzalez J."/>
            <person name="Henrissat B."/>
            <person name="Kuo A."/>
            <person name="Liang C."/>
            <person name="Lipzen A."/>
            <person name="Lutzoni F."/>
            <person name="Magnuson J."/>
            <person name="Mondo S."/>
            <person name="Nolan M."/>
            <person name="Ohm R."/>
            <person name="Pangilinan J."/>
            <person name="Park H.-J."/>
            <person name="Ramirez L."/>
            <person name="Alfaro M."/>
            <person name="Sun H."/>
            <person name="Tritt A."/>
            <person name="Yoshinaga Y."/>
            <person name="Zwiers L.-H."/>
            <person name="Turgeon B."/>
            <person name="Goodwin S."/>
            <person name="Spatafora J."/>
            <person name="Crous P."/>
            <person name="Grigoriev I."/>
        </authorList>
    </citation>
    <scope>NUCLEOTIDE SEQUENCE</scope>
    <source>
        <strain evidence="2">CBS 121739</strain>
    </source>
</reference>
<keyword evidence="3" id="KW-1185">Reference proteome</keyword>
<protein>
    <recommendedName>
        <fullName evidence="4">Pentatricopeptide repeat protein</fullName>
    </recommendedName>
</protein>
<evidence type="ECO:0008006" key="4">
    <source>
        <dbReference type="Google" id="ProtNLM"/>
    </source>
</evidence>
<feature type="compositionally biased region" description="Polar residues" evidence="1">
    <location>
        <begin position="462"/>
        <end position="478"/>
    </location>
</feature>
<evidence type="ECO:0000313" key="3">
    <source>
        <dbReference type="Proteomes" id="UP000799437"/>
    </source>
</evidence>
<sequence>MLHVLANFRQLQASSLASRCTYLLRHTRNIADKSDQERPFDEETLDRTTAHAGLSDADVRRVQDVVGAALRKRRAAAEPYVKAHRKYRASAPYKKLVRAFELAEVQKKGKLVRSELWDAYTNARYRLGSELPSLLSEKAWALLWRSQDSIPSNPGLRATRLRLLAADREKAGFTTTFAERIAKVEALFNKGHREEALQQWSDEHNEPTEEGDGFRAEHLSLGIRLYQKIGDWDRTKALLEELYKNNSEYDLKVMDEFIAVHSGRLVGHEEIWELYTWVKSVLNDRMSLAQRESLFGIFHARGFPVHAVTVLEDMIRHEQFGDWTAETARLMLDRISILYAACTDTDQVNEVSLTALSFLPLEYSLVLFKRWLHEIVVRGQTRASTKIVELMYERGLIPRTYHLNLLLMCLWRSNNGTMHSQAEAIALQMLGARRRTLKHGKRTGRQRSSREEREEDMPAKASSYTGSDQTPSTQNENTGPIDADTSAIRKAMSKKIEPFFEKRQVPPADPKTLAQLLQYYTKASRLFDAQQLMEYLDDVEREAEDGPAFLAESSLLDAKVYYYITVGRDEEVWHDIMNMSPGMGMARYNASVYYRLWSDLRNARHIQEHDTSRPDPRALLAHMIEWHQTTHPSERVRISKRFITLATRYTDLPYLVATCFRQGSDLSGALVAMHVLHKHFGLAPTPRMLKALFNQLVALALPTATAEDRRENSRRGGRWGYTMVKMLRLYHNLLLQRVQSTEFAPRTSVIDLEFNPPLEAGGSSLRVFNHAESTLDTLSELIRFIMVRMYDRSDVEKMIEQAKADIGVPDMSTGDVDALHVR</sequence>
<evidence type="ECO:0000256" key="1">
    <source>
        <dbReference type="SAM" id="MobiDB-lite"/>
    </source>
</evidence>
<feature type="compositionally biased region" description="Basic residues" evidence="1">
    <location>
        <begin position="436"/>
        <end position="447"/>
    </location>
</feature>
<dbReference type="RefSeq" id="XP_033599215.1">
    <property type="nucleotide sequence ID" value="XM_033744324.1"/>
</dbReference>
<accession>A0A6A6W405</accession>
<organism evidence="2 3">
    <name type="scientific">Pseudovirgaria hyperparasitica</name>
    <dbReference type="NCBI Taxonomy" id="470096"/>
    <lineage>
        <taxon>Eukaryota</taxon>
        <taxon>Fungi</taxon>
        <taxon>Dikarya</taxon>
        <taxon>Ascomycota</taxon>
        <taxon>Pezizomycotina</taxon>
        <taxon>Dothideomycetes</taxon>
        <taxon>Dothideomycetes incertae sedis</taxon>
        <taxon>Acrospermales</taxon>
        <taxon>Acrospermaceae</taxon>
        <taxon>Pseudovirgaria</taxon>
    </lineage>
</organism>
<dbReference type="EMBL" id="ML996575">
    <property type="protein sequence ID" value="KAF2756764.1"/>
    <property type="molecule type" value="Genomic_DNA"/>
</dbReference>
<proteinExistence type="predicted"/>
<dbReference type="AlphaFoldDB" id="A0A6A6W405"/>
<evidence type="ECO:0000313" key="2">
    <source>
        <dbReference type="EMBL" id="KAF2756764.1"/>
    </source>
</evidence>
<name>A0A6A6W405_9PEZI</name>
<gene>
    <name evidence="2" type="ORF">EJ05DRAFT_477849</name>
</gene>
<feature type="region of interest" description="Disordered" evidence="1">
    <location>
        <begin position="436"/>
        <end position="482"/>
    </location>
</feature>
<dbReference type="OrthoDB" id="185373at2759"/>